<sequence length="85" mass="9810">MAPLLLKKGSLSSTSVRDMLHLLMCRNEITALRKYSMDTFEHRWESISEAIIRLGGDVYISLCRELKMTPLDYIDPDDKIFLGDM</sequence>
<protein>
    <submittedName>
        <fullName evidence="1">Uncharacterized protein</fullName>
    </submittedName>
</protein>
<dbReference type="AlphaFoldDB" id="A0A8B6FJ76"/>
<accession>A0A8B6FJ76</accession>
<evidence type="ECO:0000313" key="1">
    <source>
        <dbReference type="EMBL" id="VDI50054.1"/>
    </source>
</evidence>
<organism evidence="1 2">
    <name type="scientific">Mytilus galloprovincialis</name>
    <name type="common">Mediterranean mussel</name>
    <dbReference type="NCBI Taxonomy" id="29158"/>
    <lineage>
        <taxon>Eukaryota</taxon>
        <taxon>Metazoa</taxon>
        <taxon>Spiralia</taxon>
        <taxon>Lophotrochozoa</taxon>
        <taxon>Mollusca</taxon>
        <taxon>Bivalvia</taxon>
        <taxon>Autobranchia</taxon>
        <taxon>Pteriomorphia</taxon>
        <taxon>Mytilida</taxon>
        <taxon>Mytiloidea</taxon>
        <taxon>Mytilidae</taxon>
        <taxon>Mytilinae</taxon>
        <taxon>Mytilus</taxon>
    </lineage>
</organism>
<dbReference type="Proteomes" id="UP000596742">
    <property type="component" value="Unassembled WGS sequence"/>
</dbReference>
<dbReference type="EMBL" id="UYJE01006908">
    <property type="protein sequence ID" value="VDI50054.1"/>
    <property type="molecule type" value="Genomic_DNA"/>
</dbReference>
<gene>
    <name evidence="1" type="ORF">MGAL_10B070322</name>
</gene>
<name>A0A8B6FJ76_MYTGA</name>
<keyword evidence="2" id="KW-1185">Reference proteome</keyword>
<evidence type="ECO:0000313" key="2">
    <source>
        <dbReference type="Proteomes" id="UP000596742"/>
    </source>
</evidence>
<proteinExistence type="predicted"/>
<reference evidence="1" key="1">
    <citation type="submission" date="2018-11" db="EMBL/GenBank/DDBJ databases">
        <authorList>
            <person name="Alioto T."/>
            <person name="Alioto T."/>
        </authorList>
    </citation>
    <scope>NUCLEOTIDE SEQUENCE</scope>
</reference>
<comment type="caution">
    <text evidence="1">The sequence shown here is derived from an EMBL/GenBank/DDBJ whole genome shotgun (WGS) entry which is preliminary data.</text>
</comment>